<dbReference type="InterPro" id="IPR020904">
    <property type="entry name" value="Sc_DH/Rdtase_CS"/>
</dbReference>
<comment type="caution">
    <text evidence="3">The sequence shown here is derived from an EMBL/GenBank/DDBJ whole genome shotgun (WGS) entry which is preliminary data.</text>
</comment>
<dbReference type="PANTHER" id="PTHR42879">
    <property type="entry name" value="3-OXOACYL-(ACYL-CARRIER-PROTEIN) REDUCTASE"/>
    <property type="match status" value="1"/>
</dbReference>
<dbReference type="InterPro" id="IPR036291">
    <property type="entry name" value="NAD(P)-bd_dom_sf"/>
</dbReference>
<dbReference type="InterPro" id="IPR002347">
    <property type="entry name" value="SDR_fam"/>
</dbReference>
<dbReference type="SUPFAM" id="SSF51735">
    <property type="entry name" value="NAD(P)-binding Rossmann-fold domains"/>
    <property type="match status" value="1"/>
</dbReference>
<gene>
    <name evidence="3" type="ORF">GCM10022207_44790</name>
</gene>
<dbReference type="PANTHER" id="PTHR42879:SF2">
    <property type="entry name" value="3-OXOACYL-[ACYL-CARRIER-PROTEIN] REDUCTASE FABG"/>
    <property type="match status" value="1"/>
</dbReference>
<evidence type="ECO:0000259" key="2">
    <source>
        <dbReference type="SMART" id="SM00822"/>
    </source>
</evidence>
<dbReference type="InterPro" id="IPR057326">
    <property type="entry name" value="KR_dom"/>
</dbReference>
<dbReference type="EMBL" id="BAAAZA010000012">
    <property type="protein sequence ID" value="GAA3874197.1"/>
    <property type="molecule type" value="Genomic_DNA"/>
</dbReference>
<organism evidence="3 4">
    <name type="scientific">Streptomyces lannensis</name>
    <dbReference type="NCBI Taxonomy" id="766498"/>
    <lineage>
        <taxon>Bacteria</taxon>
        <taxon>Bacillati</taxon>
        <taxon>Actinomycetota</taxon>
        <taxon>Actinomycetes</taxon>
        <taxon>Kitasatosporales</taxon>
        <taxon>Streptomycetaceae</taxon>
        <taxon>Streptomyces</taxon>
    </lineage>
</organism>
<accession>A0ABP7KGD9</accession>
<dbReference type="PRINTS" id="PR00081">
    <property type="entry name" value="GDHRDH"/>
</dbReference>
<comment type="similarity">
    <text evidence="1">Belongs to the short-chain dehydrogenases/reductases (SDR) family.</text>
</comment>
<evidence type="ECO:0000313" key="4">
    <source>
        <dbReference type="Proteomes" id="UP001501563"/>
    </source>
</evidence>
<sequence>MSGRLAGRKALVTGGSRGIGAATARRLAADGADVVIGFRSSGDAAEALAAEISATGRRAAAIKADVGDPVQIRRMTDRAADALGGLDTLVSNAGIEHFGSLDAVTPDEFDEVFAVNTRAQFFAVQNAVRHMDDGGRIVLTSSGSAHKAVFHHALYASSKAAVESIALNLGPELGSRGITVNAVAPGGTVTDMSAHAGAHYVHPDLDADFNTLIRTTSSLGRMAQPEEIAAVVAFLVSDDASFITGRTIQADGGWF</sequence>
<evidence type="ECO:0000313" key="3">
    <source>
        <dbReference type="EMBL" id="GAA3874197.1"/>
    </source>
</evidence>
<dbReference type="RefSeq" id="WP_345550445.1">
    <property type="nucleotide sequence ID" value="NZ_BAAAZA010000012.1"/>
</dbReference>
<proteinExistence type="inferred from homology"/>
<protein>
    <submittedName>
        <fullName evidence="3">3-oxoacyl-ACP reductase FabG</fullName>
    </submittedName>
</protein>
<dbReference type="PRINTS" id="PR00080">
    <property type="entry name" value="SDRFAMILY"/>
</dbReference>
<reference evidence="4" key="1">
    <citation type="journal article" date="2019" name="Int. J. Syst. Evol. Microbiol.">
        <title>The Global Catalogue of Microorganisms (GCM) 10K type strain sequencing project: providing services to taxonomists for standard genome sequencing and annotation.</title>
        <authorList>
            <consortium name="The Broad Institute Genomics Platform"/>
            <consortium name="The Broad Institute Genome Sequencing Center for Infectious Disease"/>
            <person name="Wu L."/>
            <person name="Ma J."/>
        </authorList>
    </citation>
    <scope>NUCLEOTIDE SEQUENCE [LARGE SCALE GENOMIC DNA]</scope>
    <source>
        <strain evidence="4">JCM 16578</strain>
    </source>
</reference>
<dbReference type="SMART" id="SM00822">
    <property type="entry name" value="PKS_KR"/>
    <property type="match status" value="1"/>
</dbReference>
<keyword evidence="4" id="KW-1185">Reference proteome</keyword>
<dbReference type="InterPro" id="IPR050259">
    <property type="entry name" value="SDR"/>
</dbReference>
<name>A0ABP7KGD9_9ACTN</name>
<feature type="domain" description="Ketoreductase" evidence="2">
    <location>
        <begin position="8"/>
        <end position="192"/>
    </location>
</feature>
<dbReference type="PROSITE" id="PS00061">
    <property type="entry name" value="ADH_SHORT"/>
    <property type="match status" value="1"/>
</dbReference>
<dbReference type="Proteomes" id="UP001501563">
    <property type="component" value="Unassembled WGS sequence"/>
</dbReference>
<evidence type="ECO:0000256" key="1">
    <source>
        <dbReference type="ARBA" id="ARBA00006484"/>
    </source>
</evidence>
<dbReference type="Pfam" id="PF13561">
    <property type="entry name" value="adh_short_C2"/>
    <property type="match status" value="1"/>
</dbReference>
<dbReference type="Gene3D" id="3.40.50.720">
    <property type="entry name" value="NAD(P)-binding Rossmann-like Domain"/>
    <property type="match status" value="1"/>
</dbReference>